<dbReference type="STRING" id="1385517.N800_01725"/>
<dbReference type="PROSITE" id="PS51009">
    <property type="entry name" value="CYTCII"/>
    <property type="match status" value="1"/>
</dbReference>
<dbReference type="GO" id="GO:0009055">
    <property type="term" value="F:electron transfer activity"/>
    <property type="evidence" value="ECO:0007669"/>
    <property type="project" value="InterPro"/>
</dbReference>
<name>A0A0A0F0R4_9GAMM</name>
<dbReference type="RefSeq" id="WP_036136277.1">
    <property type="nucleotide sequence ID" value="NZ_AVPU01000008.1"/>
</dbReference>
<comment type="caution">
    <text evidence="1">The sequence shown here is derived from an EMBL/GenBank/DDBJ whole genome shotgun (WGS) entry which is preliminary data.</text>
</comment>
<dbReference type="GO" id="GO:0005506">
    <property type="term" value="F:iron ion binding"/>
    <property type="evidence" value="ECO:0007669"/>
    <property type="project" value="InterPro"/>
</dbReference>
<gene>
    <name evidence="1" type="ORF">N800_01725</name>
</gene>
<dbReference type="Proteomes" id="UP000029998">
    <property type="component" value="Unassembled WGS sequence"/>
</dbReference>
<organism evidence="1 2">
    <name type="scientific">Lysobacter daejeonensis GH1-9</name>
    <dbReference type="NCBI Taxonomy" id="1385517"/>
    <lineage>
        <taxon>Bacteria</taxon>
        <taxon>Pseudomonadati</taxon>
        <taxon>Pseudomonadota</taxon>
        <taxon>Gammaproteobacteria</taxon>
        <taxon>Lysobacterales</taxon>
        <taxon>Lysobacteraceae</taxon>
        <taxon>Aerolutibacter</taxon>
    </lineage>
</organism>
<dbReference type="AlphaFoldDB" id="A0A0A0F0R4"/>
<dbReference type="Gene3D" id="1.20.120.10">
    <property type="entry name" value="Cytochrome c/b562"/>
    <property type="match status" value="1"/>
</dbReference>
<dbReference type="SUPFAM" id="SSF47175">
    <property type="entry name" value="Cytochromes"/>
    <property type="match status" value="1"/>
</dbReference>
<keyword evidence="2" id="KW-1185">Reference proteome</keyword>
<evidence type="ECO:0000313" key="1">
    <source>
        <dbReference type="EMBL" id="KGM55022.1"/>
    </source>
</evidence>
<dbReference type="InterPro" id="IPR002321">
    <property type="entry name" value="Cyt_c_II"/>
</dbReference>
<reference evidence="1 2" key="1">
    <citation type="submission" date="2013-08" db="EMBL/GenBank/DDBJ databases">
        <title>Genome sequencing of Lysobacter.</title>
        <authorList>
            <person name="Zhang S."/>
            <person name="Wang G."/>
        </authorList>
    </citation>
    <scope>NUCLEOTIDE SEQUENCE [LARGE SCALE GENOMIC DNA]</scope>
    <source>
        <strain evidence="1 2">GH1-9</strain>
    </source>
</reference>
<dbReference type="GO" id="GO:0022900">
    <property type="term" value="P:electron transport chain"/>
    <property type="evidence" value="ECO:0007669"/>
    <property type="project" value="InterPro"/>
</dbReference>
<dbReference type="eggNOG" id="COG3909">
    <property type="taxonomic scope" value="Bacteria"/>
</dbReference>
<evidence type="ECO:0000313" key="2">
    <source>
        <dbReference type="Proteomes" id="UP000029998"/>
    </source>
</evidence>
<protein>
    <recommendedName>
        <fullName evidence="3">Cytochrome C</fullName>
    </recommendedName>
</protein>
<proteinExistence type="predicted"/>
<accession>A0A0A0F0R4</accession>
<dbReference type="GO" id="GO:0020037">
    <property type="term" value="F:heme binding"/>
    <property type="evidence" value="ECO:0007669"/>
    <property type="project" value="InterPro"/>
</dbReference>
<evidence type="ECO:0008006" key="3">
    <source>
        <dbReference type="Google" id="ProtNLM"/>
    </source>
</evidence>
<dbReference type="InterPro" id="IPR010980">
    <property type="entry name" value="Cyt_c/b562"/>
</dbReference>
<dbReference type="EMBL" id="AVPU01000008">
    <property type="protein sequence ID" value="KGM55022.1"/>
    <property type="molecule type" value="Genomic_DNA"/>
</dbReference>
<sequence>MTTEPISPNVPSGTGAATVLLALSLFFTSSVAAAVSQPLELQEIMQELGKQMRFVAGAISREDWDAVASAAPKIGKHRTPALSEKARIMAFLGSNAGQFRAADRQVERAAMKMGVAAQRRDGAAAINAYAEVQQACLACHQAHRQEFRAHFYGNRP</sequence>